<evidence type="ECO:0000313" key="3">
    <source>
        <dbReference type="Proteomes" id="UP001152607"/>
    </source>
</evidence>
<feature type="region of interest" description="Disordered" evidence="1">
    <location>
        <begin position="27"/>
        <end position="84"/>
    </location>
</feature>
<organism evidence="2 3">
    <name type="scientific">Periconia digitata</name>
    <dbReference type="NCBI Taxonomy" id="1303443"/>
    <lineage>
        <taxon>Eukaryota</taxon>
        <taxon>Fungi</taxon>
        <taxon>Dikarya</taxon>
        <taxon>Ascomycota</taxon>
        <taxon>Pezizomycotina</taxon>
        <taxon>Dothideomycetes</taxon>
        <taxon>Pleosporomycetidae</taxon>
        <taxon>Pleosporales</taxon>
        <taxon>Massarineae</taxon>
        <taxon>Periconiaceae</taxon>
        <taxon>Periconia</taxon>
    </lineage>
</organism>
<dbReference type="EMBL" id="CAOQHR010000002">
    <property type="protein sequence ID" value="CAI6329697.1"/>
    <property type="molecule type" value="Genomic_DNA"/>
</dbReference>
<keyword evidence="3" id="KW-1185">Reference proteome</keyword>
<evidence type="ECO:0000256" key="1">
    <source>
        <dbReference type="SAM" id="MobiDB-lite"/>
    </source>
</evidence>
<name>A0A9W4XSG4_9PLEO</name>
<protein>
    <submittedName>
        <fullName evidence="2">Uncharacterized protein</fullName>
    </submittedName>
</protein>
<dbReference type="AlphaFoldDB" id="A0A9W4XSG4"/>
<proteinExistence type="predicted"/>
<gene>
    <name evidence="2" type="ORF">PDIGIT_LOCUS4153</name>
</gene>
<reference evidence="2" key="1">
    <citation type="submission" date="2023-01" db="EMBL/GenBank/DDBJ databases">
        <authorList>
            <person name="Van Ghelder C."/>
            <person name="Rancurel C."/>
        </authorList>
    </citation>
    <scope>NUCLEOTIDE SEQUENCE</scope>
    <source>
        <strain evidence="2">CNCM I-4278</strain>
    </source>
</reference>
<sequence>MSCQDAAFVMRDSLLSQRSIILQSPPIYNTGSRRAASEDVPEQGRGAANGDAEPSWACRATAESNRQGKGGVQMQESLRDRPVRARHRADLRGGVWRKAIKVPIWLLLFPAPAHHYHHHHHHHHHHYHHSSKSQIPWILANTHRRAQCHVSINHGNCYLYMYLCECTCAVSLACKVVTPEFTPFGEQTNTLGRIQLHLLVQLEHIEPDNRLHW</sequence>
<evidence type="ECO:0000313" key="2">
    <source>
        <dbReference type="EMBL" id="CAI6329697.1"/>
    </source>
</evidence>
<comment type="caution">
    <text evidence="2">The sequence shown here is derived from an EMBL/GenBank/DDBJ whole genome shotgun (WGS) entry which is preliminary data.</text>
</comment>
<accession>A0A9W4XSG4</accession>
<dbReference type="Proteomes" id="UP001152607">
    <property type="component" value="Unassembled WGS sequence"/>
</dbReference>